<name>A0A3B0TYY7_9ZZZZ</name>
<dbReference type="Gene3D" id="6.10.250.1220">
    <property type="match status" value="1"/>
</dbReference>
<reference evidence="5" key="1">
    <citation type="submission" date="2018-06" db="EMBL/GenBank/DDBJ databases">
        <authorList>
            <person name="Zhirakovskaya E."/>
        </authorList>
    </citation>
    <scope>NUCLEOTIDE SEQUENCE</scope>
</reference>
<dbReference type="Pfam" id="PF00392">
    <property type="entry name" value="GntR"/>
    <property type="match status" value="1"/>
</dbReference>
<keyword evidence="3" id="KW-0804">Transcription</keyword>
<protein>
    <recommendedName>
        <fullName evidence="4">HTH gntR-type domain-containing protein</fullName>
    </recommendedName>
</protein>
<dbReference type="SUPFAM" id="SSF46785">
    <property type="entry name" value="Winged helix' DNA-binding domain"/>
    <property type="match status" value="1"/>
</dbReference>
<dbReference type="InterPro" id="IPR036390">
    <property type="entry name" value="WH_DNA-bd_sf"/>
</dbReference>
<gene>
    <name evidence="5" type="ORF">MNBD_ALPHA12-1704</name>
</gene>
<evidence type="ECO:0000256" key="1">
    <source>
        <dbReference type="ARBA" id="ARBA00023015"/>
    </source>
</evidence>
<dbReference type="InterPro" id="IPR036388">
    <property type="entry name" value="WH-like_DNA-bd_sf"/>
</dbReference>
<keyword evidence="1" id="KW-0805">Transcription regulation</keyword>
<dbReference type="GO" id="GO:0003700">
    <property type="term" value="F:DNA-binding transcription factor activity"/>
    <property type="evidence" value="ECO:0007669"/>
    <property type="project" value="InterPro"/>
</dbReference>
<evidence type="ECO:0000256" key="3">
    <source>
        <dbReference type="ARBA" id="ARBA00023163"/>
    </source>
</evidence>
<dbReference type="PROSITE" id="PS50949">
    <property type="entry name" value="HTH_GNTR"/>
    <property type="match status" value="1"/>
</dbReference>
<evidence type="ECO:0000313" key="5">
    <source>
        <dbReference type="EMBL" id="VAW21333.1"/>
    </source>
</evidence>
<accession>A0A3B0TYY7</accession>
<dbReference type="EMBL" id="UOEO01000165">
    <property type="protein sequence ID" value="VAW21333.1"/>
    <property type="molecule type" value="Genomic_DNA"/>
</dbReference>
<dbReference type="GO" id="GO:0003677">
    <property type="term" value="F:DNA binding"/>
    <property type="evidence" value="ECO:0007669"/>
    <property type="project" value="UniProtKB-KW"/>
</dbReference>
<keyword evidence="2" id="KW-0238">DNA-binding</keyword>
<sequence>MVSWNDQQPIFIQIRQLIINLILSGAAKPEQALPSVRQIATEMAVNPLTITKAYQSLVELGIVEKKRGLGMFLTPDARKKLLAHERKKFLVEDWPRIAAQIKALELDFSELTAQGNGNGSDAK</sequence>
<organism evidence="5">
    <name type="scientific">hydrothermal vent metagenome</name>
    <dbReference type="NCBI Taxonomy" id="652676"/>
    <lineage>
        <taxon>unclassified sequences</taxon>
        <taxon>metagenomes</taxon>
        <taxon>ecological metagenomes</taxon>
    </lineage>
</organism>
<dbReference type="SMART" id="SM00345">
    <property type="entry name" value="HTH_GNTR"/>
    <property type="match status" value="1"/>
</dbReference>
<dbReference type="InterPro" id="IPR000524">
    <property type="entry name" value="Tscrpt_reg_HTH_GntR"/>
</dbReference>
<evidence type="ECO:0000259" key="4">
    <source>
        <dbReference type="PROSITE" id="PS50949"/>
    </source>
</evidence>
<dbReference type="AlphaFoldDB" id="A0A3B0TYY7"/>
<feature type="domain" description="HTH gntR-type" evidence="4">
    <location>
        <begin position="8"/>
        <end position="76"/>
    </location>
</feature>
<evidence type="ECO:0000256" key="2">
    <source>
        <dbReference type="ARBA" id="ARBA00023125"/>
    </source>
</evidence>
<dbReference type="Gene3D" id="1.10.10.10">
    <property type="entry name" value="Winged helix-like DNA-binding domain superfamily/Winged helix DNA-binding domain"/>
    <property type="match status" value="1"/>
</dbReference>
<proteinExistence type="predicted"/>
<dbReference type="PANTHER" id="PTHR38445:SF10">
    <property type="entry name" value="GNTR-FAMILY TRANSCRIPTIONAL REGULATOR"/>
    <property type="match status" value="1"/>
</dbReference>
<dbReference type="PANTHER" id="PTHR38445">
    <property type="entry name" value="HTH-TYPE TRANSCRIPTIONAL REPRESSOR YTRA"/>
    <property type="match status" value="1"/>
</dbReference>
<dbReference type="CDD" id="cd07377">
    <property type="entry name" value="WHTH_GntR"/>
    <property type="match status" value="1"/>
</dbReference>